<keyword evidence="10" id="KW-1185">Reference proteome</keyword>
<name>A0A410PX66_9FIRM</name>
<reference evidence="9 10" key="1">
    <citation type="submission" date="2019-01" db="EMBL/GenBank/DDBJ databases">
        <title>Draft genomes of a novel of Aminipila strains.</title>
        <authorList>
            <person name="Ma S."/>
        </authorList>
    </citation>
    <scope>NUCLEOTIDE SEQUENCE [LARGE SCALE GENOMIC DNA]</scope>
    <source>
        <strain evidence="10">JN-39</strain>
    </source>
</reference>
<feature type="transmembrane region" description="Helical" evidence="7">
    <location>
        <begin position="174"/>
        <end position="193"/>
    </location>
</feature>
<evidence type="ECO:0000256" key="4">
    <source>
        <dbReference type="ARBA" id="ARBA00022692"/>
    </source>
</evidence>
<sequence>MEFLSLMELIGTVAFAAAGALTAIDRELDYYGISIFAIVTAVGGGIVRDVIINVPPVSLVNPLYVIISLITTVIVITGYNKIVQYQNVVMFCDAIGLAAFTAIGAEAALMNEVYMPLVVITLAVLTGTGGGAIRDVICGDIPYVFRQEVYAVASIFGAVIFMAVYPYFGKFAAVYVSFGVTLATRLISMKFDLHLKKVAKQG</sequence>
<feature type="transmembrane region" description="Helical" evidence="7">
    <location>
        <begin position="88"/>
        <end position="108"/>
    </location>
</feature>
<feature type="transmembrane region" description="Helical" evidence="7">
    <location>
        <begin position="6"/>
        <end position="23"/>
    </location>
</feature>
<organism evidence="9 10">
    <name type="scientific">Aminipila luticellarii</name>
    <dbReference type="NCBI Taxonomy" id="2507160"/>
    <lineage>
        <taxon>Bacteria</taxon>
        <taxon>Bacillati</taxon>
        <taxon>Bacillota</taxon>
        <taxon>Clostridia</taxon>
        <taxon>Peptostreptococcales</taxon>
        <taxon>Anaerovoracaceae</taxon>
        <taxon>Aminipila</taxon>
    </lineage>
</organism>
<dbReference type="AlphaFoldDB" id="A0A410PX66"/>
<dbReference type="Proteomes" id="UP000287601">
    <property type="component" value="Chromosome"/>
</dbReference>
<feature type="transmembrane region" description="Helical" evidence="7">
    <location>
        <begin position="149"/>
        <end position="168"/>
    </location>
</feature>
<dbReference type="EMBL" id="CP035281">
    <property type="protein sequence ID" value="QAT43543.1"/>
    <property type="molecule type" value="Genomic_DNA"/>
</dbReference>
<evidence type="ECO:0000259" key="8">
    <source>
        <dbReference type="Pfam" id="PF03458"/>
    </source>
</evidence>
<dbReference type="Pfam" id="PF03458">
    <property type="entry name" value="Gly_transporter"/>
    <property type="match status" value="2"/>
</dbReference>
<accession>A0A410PX66</accession>
<proteinExistence type="inferred from homology"/>
<dbReference type="PANTHER" id="PTHR30506">
    <property type="entry name" value="INNER MEMBRANE PROTEIN"/>
    <property type="match status" value="1"/>
</dbReference>
<keyword evidence="4 7" id="KW-0812">Transmembrane</keyword>
<evidence type="ECO:0000313" key="9">
    <source>
        <dbReference type="EMBL" id="QAT43543.1"/>
    </source>
</evidence>
<feature type="transmembrane region" description="Helical" evidence="7">
    <location>
        <begin position="114"/>
        <end position="137"/>
    </location>
</feature>
<feature type="transmembrane region" description="Helical" evidence="7">
    <location>
        <begin position="30"/>
        <end position="47"/>
    </location>
</feature>
<evidence type="ECO:0000256" key="7">
    <source>
        <dbReference type="SAM" id="Phobius"/>
    </source>
</evidence>
<dbReference type="PANTHER" id="PTHR30506:SF3">
    <property type="entry name" value="UPF0126 INNER MEMBRANE PROTEIN YADS-RELATED"/>
    <property type="match status" value="1"/>
</dbReference>
<feature type="domain" description="Glycine transporter" evidence="8">
    <location>
        <begin position="6"/>
        <end position="77"/>
    </location>
</feature>
<evidence type="ECO:0000313" key="10">
    <source>
        <dbReference type="Proteomes" id="UP000287601"/>
    </source>
</evidence>
<comment type="subcellular location">
    <subcellularLocation>
        <location evidence="1">Cell membrane</location>
        <topology evidence="1">Multi-pass membrane protein</topology>
    </subcellularLocation>
</comment>
<keyword evidence="6 7" id="KW-0472">Membrane</keyword>
<evidence type="ECO:0000256" key="6">
    <source>
        <dbReference type="ARBA" id="ARBA00023136"/>
    </source>
</evidence>
<dbReference type="GO" id="GO:0005886">
    <property type="term" value="C:plasma membrane"/>
    <property type="evidence" value="ECO:0007669"/>
    <property type="project" value="UniProtKB-SubCell"/>
</dbReference>
<comment type="similarity">
    <text evidence="2">Belongs to the UPF0126 family.</text>
</comment>
<feature type="domain" description="Glycine transporter" evidence="8">
    <location>
        <begin position="91"/>
        <end position="165"/>
    </location>
</feature>
<dbReference type="RefSeq" id="WP_128746322.1">
    <property type="nucleotide sequence ID" value="NZ_CP035281.1"/>
</dbReference>
<keyword evidence="3" id="KW-1003">Cell membrane</keyword>
<dbReference type="KEGG" id="amij:EQM06_10110"/>
<evidence type="ECO:0000256" key="2">
    <source>
        <dbReference type="ARBA" id="ARBA00008193"/>
    </source>
</evidence>
<protein>
    <submittedName>
        <fullName evidence="9">Trimeric intracellular cation channel family protein</fullName>
    </submittedName>
</protein>
<evidence type="ECO:0000256" key="5">
    <source>
        <dbReference type="ARBA" id="ARBA00022989"/>
    </source>
</evidence>
<dbReference type="InterPro" id="IPR005115">
    <property type="entry name" value="Gly_transporter"/>
</dbReference>
<keyword evidence="5 7" id="KW-1133">Transmembrane helix</keyword>
<evidence type="ECO:0000256" key="1">
    <source>
        <dbReference type="ARBA" id="ARBA00004651"/>
    </source>
</evidence>
<dbReference type="OrthoDB" id="9791874at2"/>
<evidence type="ECO:0000256" key="3">
    <source>
        <dbReference type="ARBA" id="ARBA00022475"/>
    </source>
</evidence>
<feature type="transmembrane region" description="Helical" evidence="7">
    <location>
        <begin position="59"/>
        <end position="76"/>
    </location>
</feature>
<gene>
    <name evidence="9" type="ORF">EQM06_10110</name>
</gene>